<name>A0AAD9WWT0_9ROSI</name>
<protein>
    <submittedName>
        <fullName evidence="1">Uncharacterized protein</fullName>
    </submittedName>
</protein>
<keyword evidence="2" id="KW-1185">Reference proteome</keyword>
<dbReference type="EMBL" id="JANJYI010000006">
    <property type="protein sequence ID" value="KAK2645332.1"/>
    <property type="molecule type" value="Genomic_DNA"/>
</dbReference>
<evidence type="ECO:0000313" key="2">
    <source>
        <dbReference type="Proteomes" id="UP001280121"/>
    </source>
</evidence>
<accession>A0AAD9WWT0</accession>
<evidence type="ECO:0000313" key="1">
    <source>
        <dbReference type="EMBL" id="KAK2645332.1"/>
    </source>
</evidence>
<dbReference type="Proteomes" id="UP001280121">
    <property type="component" value="Unassembled WGS sequence"/>
</dbReference>
<sequence length="67" mass="7082">MAGDDENYPGSVKQQVSKLFKESLEAIAPAIPAPPESDVAAFVVPLVLACSPSKNCDYQCNNALLIC</sequence>
<dbReference type="AlphaFoldDB" id="A0AAD9WWT0"/>
<comment type="caution">
    <text evidence="1">The sequence shown here is derived from an EMBL/GenBank/DDBJ whole genome shotgun (WGS) entry which is preliminary data.</text>
</comment>
<reference evidence="1" key="1">
    <citation type="journal article" date="2023" name="Plant J.">
        <title>Genome sequences and population genomics provide insights into the demographic history, inbreeding, and mutation load of two 'living fossil' tree species of Dipteronia.</title>
        <authorList>
            <person name="Feng Y."/>
            <person name="Comes H.P."/>
            <person name="Chen J."/>
            <person name="Zhu S."/>
            <person name="Lu R."/>
            <person name="Zhang X."/>
            <person name="Li P."/>
            <person name="Qiu J."/>
            <person name="Olsen K.M."/>
            <person name="Qiu Y."/>
        </authorList>
    </citation>
    <scope>NUCLEOTIDE SEQUENCE</scope>
    <source>
        <strain evidence="1">KIB01</strain>
    </source>
</reference>
<proteinExistence type="predicted"/>
<organism evidence="1 2">
    <name type="scientific">Dipteronia dyeriana</name>
    <dbReference type="NCBI Taxonomy" id="168575"/>
    <lineage>
        <taxon>Eukaryota</taxon>
        <taxon>Viridiplantae</taxon>
        <taxon>Streptophyta</taxon>
        <taxon>Embryophyta</taxon>
        <taxon>Tracheophyta</taxon>
        <taxon>Spermatophyta</taxon>
        <taxon>Magnoliopsida</taxon>
        <taxon>eudicotyledons</taxon>
        <taxon>Gunneridae</taxon>
        <taxon>Pentapetalae</taxon>
        <taxon>rosids</taxon>
        <taxon>malvids</taxon>
        <taxon>Sapindales</taxon>
        <taxon>Sapindaceae</taxon>
        <taxon>Hippocastanoideae</taxon>
        <taxon>Acereae</taxon>
        <taxon>Dipteronia</taxon>
    </lineage>
</organism>
<gene>
    <name evidence="1" type="ORF">Ddye_020527</name>
</gene>